<proteinExistence type="predicted"/>
<dbReference type="PANTHER" id="PTHR22881">
    <property type="entry name" value="BROMODOMAIN CONTAINING PROTEIN"/>
    <property type="match status" value="1"/>
</dbReference>
<keyword evidence="3" id="KW-1185">Reference proteome</keyword>
<reference evidence="2 3" key="1">
    <citation type="submission" date="2019-01" db="EMBL/GenBank/DDBJ databases">
        <title>Sequencing of cultivated peanut Arachis hypogaea provides insights into genome evolution and oil improvement.</title>
        <authorList>
            <person name="Chen X."/>
        </authorList>
    </citation>
    <scope>NUCLEOTIDE SEQUENCE [LARGE SCALE GENOMIC DNA]</scope>
    <source>
        <strain evidence="3">cv. Fuhuasheng</strain>
        <tissue evidence="2">Leaves</tissue>
    </source>
</reference>
<sequence>MDFATVRKKLANGSYSTLEQFEARAIQEPRGGGWGEFEKLRIAFECSQAELKPEQKSRSNALVKKPGKRPPGRPSQEPIGSNARSLARFSASLGLIAWKVASQKIQQTLPDGYKFGHGWVGVYEPLSTPGLMFNNHIQKDDSLVRKLHSSSEFIKGDRNCKIVEPTVEHHGNGQVFQGKQSSICPPNGLASEGKPFLFGSGGIRPNTSADLDNLDNQKQECPIEEFQQV</sequence>
<evidence type="ECO:0000313" key="3">
    <source>
        <dbReference type="Proteomes" id="UP000289738"/>
    </source>
</evidence>
<dbReference type="PANTHER" id="PTHR22881:SF42">
    <property type="entry name" value="DNA-BINDING BROMODOMAIN-CONTAINING PROTEIN"/>
    <property type="match status" value="1"/>
</dbReference>
<organism evidence="2 3">
    <name type="scientific">Arachis hypogaea</name>
    <name type="common">Peanut</name>
    <dbReference type="NCBI Taxonomy" id="3818"/>
    <lineage>
        <taxon>Eukaryota</taxon>
        <taxon>Viridiplantae</taxon>
        <taxon>Streptophyta</taxon>
        <taxon>Embryophyta</taxon>
        <taxon>Tracheophyta</taxon>
        <taxon>Spermatophyta</taxon>
        <taxon>Magnoliopsida</taxon>
        <taxon>eudicotyledons</taxon>
        <taxon>Gunneridae</taxon>
        <taxon>Pentapetalae</taxon>
        <taxon>rosids</taxon>
        <taxon>fabids</taxon>
        <taxon>Fabales</taxon>
        <taxon>Fabaceae</taxon>
        <taxon>Papilionoideae</taxon>
        <taxon>50 kb inversion clade</taxon>
        <taxon>dalbergioids sensu lato</taxon>
        <taxon>Dalbergieae</taxon>
        <taxon>Pterocarpus clade</taxon>
        <taxon>Arachis</taxon>
    </lineage>
</organism>
<comment type="caution">
    <text evidence="2">The sequence shown here is derived from an EMBL/GenBank/DDBJ whole genome shotgun (WGS) entry which is preliminary data.</text>
</comment>
<evidence type="ECO:0000313" key="2">
    <source>
        <dbReference type="EMBL" id="RYR33950.1"/>
    </source>
</evidence>
<dbReference type="Proteomes" id="UP000289738">
    <property type="component" value="Chromosome A10"/>
</dbReference>
<dbReference type="EMBL" id="SDMP01000010">
    <property type="protein sequence ID" value="RYR33950.1"/>
    <property type="molecule type" value="Genomic_DNA"/>
</dbReference>
<protein>
    <submittedName>
        <fullName evidence="2">Uncharacterized protein</fullName>
    </submittedName>
</protein>
<feature type="region of interest" description="Disordered" evidence="1">
    <location>
        <begin position="51"/>
        <end position="82"/>
    </location>
</feature>
<dbReference type="AlphaFoldDB" id="A0A445B5J5"/>
<gene>
    <name evidence="2" type="ORF">Ahy_A10g048647</name>
</gene>
<dbReference type="STRING" id="3818.A0A445B5J5"/>
<evidence type="ECO:0000256" key="1">
    <source>
        <dbReference type="SAM" id="MobiDB-lite"/>
    </source>
</evidence>
<dbReference type="InterPro" id="IPR051831">
    <property type="entry name" value="Bromodomain_contain_prot"/>
</dbReference>
<accession>A0A445B5J5</accession>
<name>A0A445B5J5_ARAHY</name>